<reference evidence="1 2" key="1">
    <citation type="submission" date="2018-11" db="EMBL/GenBank/DDBJ databases">
        <authorList>
            <person name="Mardanov A.V."/>
            <person name="Ravin N.V."/>
            <person name="Dedysh S.N."/>
        </authorList>
    </citation>
    <scope>NUCLEOTIDE SEQUENCE [LARGE SCALE GENOMIC DNA]</scope>
    <source>
        <strain evidence="1 2">AF10</strain>
    </source>
</reference>
<keyword evidence="2" id="KW-1185">Reference proteome</keyword>
<dbReference type="Pfam" id="PF03415">
    <property type="entry name" value="Peptidase_C11"/>
    <property type="match status" value="1"/>
</dbReference>
<gene>
    <name evidence="1" type="ORF">GRAN_4887</name>
</gene>
<proteinExistence type="predicted"/>
<name>A0A4Q0SYV8_9BACT</name>
<organism evidence="1 2">
    <name type="scientific">Granulicella sibirica</name>
    <dbReference type="NCBI Taxonomy" id="2479048"/>
    <lineage>
        <taxon>Bacteria</taxon>
        <taxon>Pseudomonadati</taxon>
        <taxon>Acidobacteriota</taxon>
        <taxon>Terriglobia</taxon>
        <taxon>Terriglobales</taxon>
        <taxon>Acidobacteriaceae</taxon>
        <taxon>Granulicella</taxon>
    </lineage>
</organism>
<comment type="caution">
    <text evidence="1">The sequence shown here is derived from an EMBL/GenBank/DDBJ whole genome shotgun (WGS) entry which is preliminary data.</text>
</comment>
<accession>A0A4Q0SYV8</accession>
<dbReference type="AlphaFoldDB" id="A0A4Q0SYV8"/>
<reference evidence="2" key="2">
    <citation type="submission" date="2019-02" db="EMBL/GenBank/DDBJ databases">
        <title>Granulicella sibirica sp. nov., a psychrotolerant acidobacterium isolated from an organic soil layer in forested tundra, West Siberia.</title>
        <authorList>
            <person name="Oshkin I.Y."/>
            <person name="Kulichevskaya I.S."/>
            <person name="Rijpstra W.I.C."/>
            <person name="Sinninghe Damste J.S."/>
            <person name="Rakitin A.L."/>
            <person name="Ravin N.V."/>
            <person name="Dedysh S.N."/>
        </authorList>
    </citation>
    <scope>NUCLEOTIDE SEQUENCE [LARGE SCALE GENOMIC DNA]</scope>
    <source>
        <strain evidence="2">AF10</strain>
    </source>
</reference>
<dbReference type="Proteomes" id="UP000289437">
    <property type="component" value="Unassembled WGS sequence"/>
</dbReference>
<evidence type="ECO:0000313" key="1">
    <source>
        <dbReference type="EMBL" id="RXH54236.1"/>
    </source>
</evidence>
<protein>
    <recommendedName>
        <fullName evidence="3">Clostripain</fullName>
    </recommendedName>
</protein>
<dbReference type="Gene3D" id="3.40.50.11970">
    <property type="match status" value="1"/>
</dbReference>
<dbReference type="EMBL" id="RDSM01000005">
    <property type="protein sequence ID" value="RXH54236.1"/>
    <property type="molecule type" value="Genomic_DNA"/>
</dbReference>
<dbReference type="InterPro" id="IPR005077">
    <property type="entry name" value="Peptidase_C11"/>
</dbReference>
<evidence type="ECO:0008006" key="3">
    <source>
        <dbReference type="Google" id="ProtNLM"/>
    </source>
</evidence>
<evidence type="ECO:0000313" key="2">
    <source>
        <dbReference type="Proteomes" id="UP000289437"/>
    </source>
</evidence>
<dbReference type="PANTHER" id="PTHR37835:SF1">
    <property type="entry name" value="ALPHA-CLOSTRIPAIN"/>
    <property type="match status" value="1"/>
</dbReference>
<dbReference type="PANTHER" id="PTHR37835">
    <property type="entry name" value="ALPHA-CLOSTRIPAIN"/>
    <property type="match status" value="1"/>
</dbReference>
<sequence length="419" mass="46533">MYVYFAADVPIPAMTAAARETLQTLISVGSTKTIKFTAMIDLPERRTEYYIVPEPPEKAARWPVLPDRFRSNVNSAAIDTVRDFFAWSTRNCPADNIALIFWGHGYALDDYDPRAKTKRAATAFPGDTGNELKLLYDDTHKSVLNNRDFAKAIRDYTRQFNGGKPVQIVGLDCCNMAMAEVLSELQDVTQYVVAAETELPFQSWLTRPALQKFVTTAVTGPRDLAVSAVKSFIGLTVGSPNSYDSYVELSVCDLTNFGKLEAAMSAFAEVLTAEIKRHDIRRAVAQAWYNDVTFLPDGMIDLSSFCRNLEKALPPGDARLKSAASDVSEAVEGKLQGDGTSMGGVVDLAAFAPSLSGRRIAQSRGISIWFPPWIQFPGVQYEQQDRSKRYLARGYSQTRFAIATAWDRFLHELLRVTQS</sequence>